<evidence type="ECO:0000256" key="3">
    <source>
        <dbReference type="PROSITE-ProRule" id="PRU00023"/>
    </source>
</evidence>
<dbReference type="SMART" id="SM00248">
    <property type="entry name" value="ANK"/>
    <property type="match status" value="3"/>
</dbReference>
<name>A0ABM0M4X2_SACKO</name>
<accession>A0ABM0M4X2</accession>
<dbReference type="RefSeq" id="XP_006815063.1">
    <property type="nucleotide sequence ID" value="XM_006815000.1"/>
</dbReference>
<keyword evidence="4" id="KW-1185">Reference proteome</keyword>
<dbReference type="Gene3D" id="1.25.40.20">
    <property type="entry name" value="Ankyrin repeat-containing domain"/>
    <property type="match status" value="1"/>
</dbReference>
<proteinExistence type="predicted"/>
<dbReference type="InterPro" id="IPR002110">
    <property type="entry name" value="Ankyrin_rpt"/>
</dbReference>
<dbReference type="Pfam" id="PF12796">
    <property type="entry name" value="Ank_2"/>
    <property type="match status" value="1"/>
</dbReference>
<feature type="repeat" description="ANK" evidence="3">
    <location>
        <begin position="85"/>
        <end position="117"/>
    </location>
</feature>
<evidence type="ECO:0000313" key="4">
    <source>
        <dbReference type="Proteomes" id="UP000694865"/>
    </source>
</evidence>
<dbReference type="PROSITE" id="PS50088">
    <property type="entry name" value="ANK_REPEAT"/>
    <property type="match status" value="3"/>
</dbReference>
<dbReference type="PANTHER" id="PTHR24198">
    <property type="entry name" value="ANKYRIN REPEAT AND PROTEIN KINASE DOMAIN-CONTAINING PROTEIN"/>
    <property type="match status" value="1"/>
</dbReference>
<feature type="repeat" description="ANK" evidence="3">
    <location>
        <begin position="18"/>
        <end position="50"/>
    </location>
</feature>
<feature type="repeat" description="ANK" evidence="3">
    <location>
        <begin position="51"/>
        <end position="84"/>
    </location>
</feature>
<evidence type="ECO:0000313" key="5">
    <source>
        <dbReference type="RefSeq" id="XP_006815063.1"/>
    </source>
</evidence>
<reference evidence="5" key="1">
    <citation type="submission" date="2025-08" db="UniProtKB">
        <authorList>
            <consortium name="RefSeq"/>
        </authorList>
    </citation>
    <scope>IDENTIFICATION</scope>
    <source>
        <tissue evidence="5">Testes</tissue>
    </source>
</reference>
<dbReference type="SUPFAM" id="SSF48403">
    <property type="entry name" value="Ankyrin repeat"/>
    <property type="match status" value="1"/>
</dbReference>
<organism evidence="4 5">
    <name type="scientific">Saccoglossus kowalevskii</name>
    <name type="common">Acorn worm</name>
    <dbReference type="NCBI Taxonomy" id="10224"/>
    <lineage>
        <taxon>Eukaryota</taxon>
        <taxon>Metazoa</taxon>
        <taxon>Hemichordata</taxon>
        <taxon>Enteropneusta</taxon>
        <taxon>Harrimaniidae</taxon>
        <taxon>Saccoglossus</taxon>
    </lineage>
</organism>
<dbReference type="InterPro" id="IPR036770">
    <property type="entry name" value="Ankyrin_rpt-contain_sf"/>
</dbReference>
<evidence type="ECO:0000256" key="1">
    <source>
        <dbReference type="ARBA" id="ARBA00022737"/>
    </source>
</evidence>
<keyword evidence="2 3" id="KW-0040">ANK repeat</keyword>
<dbReference type="PROSITE" id="PS50297">
    <property type="entry name" value="ANK_REP_REGION"/>
    <property type="match status" value="2"/>
</dbReference>
<keyword evidence="1" id="KW-0677">Repeat</keyword>
<evidence type="ECO:0000256" key="2">
    <source>
        <dbReference type="ARBA" id="ARBA00023043"/>
    </source>
</evidence>
<sequence length="127" mass="13823">MVKTCLNQGADLYARRTDNASVLHSACTGIHDDVLTFLLEKGLKIEDKDKNSYTPLHYATYHGKNIEVVNVLLRNNCNIEAKSSDGETALFLASWKGNADIVRLLIQSGANLGVTAEGKSCVDIALE</sequence>
<dbReference type="GeneID" id="102802620"/>
<protein>
    <submittedName>
        <fullName evidence="5">Ankyrin repeat domain-containing protein 17-like</fullName>
    </submittedName>
</protein>
<gene>
    <name evidence="5" type="primary">LOC102802620</name>
</gene>
<dbReference type="PANTHER" id="PTHR24198:SF165">
    <property type="entry name" value="ANKYRIN REPEAT-CONTAINING PROTEIN-RELATED"/>
    <property type="match status" value="1"/>
</dbReference>
<dbReference type="Proteomes" id="UP000694865">
    <property type="component" value="Unplaced"/>
</dbReference>